<dbReference type="Gene3D" id="2.60.120.620">
    <property type="entry name" value="q2cbj1_9rhob like domain"/>
    <property type="match status" value="1"/>
</dbReference>
<evidence type="ECO:0000313" key="1">
    <source>
        <dbReference type="EMBL" id="RAO72378.1"/>
    </source>
</evidence>
<dbReference type="SUPFAM" id="SSF51197">
    <property type="entry name" value="Clavaminate synthase-like"/>
    <property type="match status" value="1"/>
</dbReference>
<dbReference type="EMBL" id="MIKG01000019">
    <property type="protein sequence ID" value="RAO72378.1"/>
    <property type="molecule type" value="Genomic_DNA"/>
</dbReference>
<reference evidence="1 2" key="1">
    <citation type="journal article" date="2017" name="Biotechnol. Biofuels">
        <title>Differential beta-glucosidase expression as a function of carbon source availability in Talaromyces amestolkiae: a genomic and proteomic approach.</title>
        <authorList>
            <person name="de Eugenio L.I."/>
            <person name="Mendez-Liter J.A."/>
            <person name="Nieto-Dominguez M."/>
            <person name="Alonso L."/>
            <person name="Gil-Munoz J."/>
            <person name="Barriuso J."/>
            <person name="Prieto A."/>
            <person name="Martinez M.J."/>
        </authorList>
    </citation>
    <scope>NUCLEOTIDE SEQUENCE [LARGE SCALE GENOMIC DNA]</scope>
    <source>
        <strain evidence="1 2">CIB</strain>
    </source>
</reference>
<evidence type="ECO:0000313" key="2">
    <source>
        <dbReference type="Proteomes" id="UP000249363"/>
    </source>
</evidence>
<keyword evidence="2" id="KW-1185">Reference proteome</keyword>
<dbReference type="RefSeq" id="XP_040736892.1">
    <property type="nucleotide sequence ID" value="XM_040881190.1"/>
</dbReference>
<dbReference type="PANTHER" id="PTHR31630:SF6">
    <property type="entry name" value="PHYTANOYL-COA DIOXYGENASE-RELATED"/>
    <property type="match status" value="1"/>
</dbReference>
<gene>
    <name evidence="1" type="ORF">BHQ10_008390</name>
</gene>
<organism evidence="1 2">
    <name type="scientific">Talaromyces amestolkiae</name>
    <dbReference type="NCBI Taxonomy" id="1196081"/>
    <lineage>
        <taxon>Eukaryota</taxon>
        <taxon>Fungi</taxon>
        <taxon>Dikarya</taxon>
        <taxon>Ascomycota</taxon>
        <taxon>Pezizomycotina</taxon>
        <taxon>Eurotiomycetes</taxon>
        <taxon>Eurotiomycetidae</taxon>
        <taxon>Eurotiales</taxon>
        <taxon>Trichocomaceae</taxon>
        <taxon>Talaromyces</taxon>
        <taxon>Talaromyces sect. Talaromyces</taxon>
    </lineage>
</organism>
<dbReference type="PANTHER" id="PTHR31630">
    <property type="entry name" value="PHYTANOYL-COA DIOXYGENASE-RELATED-RELATED"/>
    <property type="match status" value="1"/>
</dbReference>
<dbReference type="AlphaFoldDB" id="A0A364L996"/>
<comment type="caution">
    <text evidence="1">The sequence shown here is derived from an EMBL/GenBank/DDBJ whole genome shotgun (WGS) entry which is preliminary data.</text>
</comment>
<name>A0A364L996_TALAM</name>
<dbReference type="Proteomes" id="UP000249363">
    <property type="component" value="Unassembled WGS sequence"/>
</dbReference>
<sequence>MASQSKIETNTREVPSLKLRGRDTEEEIPNWLVELHTKGWTVVPQTIPEEKALAYAEKAYQWLESWNLGFDRHNSNTRNAAHVPFHTRGGLYNRYGIGQEQFMWDLRSEPGLIDKFEKVWGTRELLVSYDGMNLSIPEKEREKTDPIFAPWAHVDQSPLNSEFSCVQGILNLLPNGSQDGGLTVFEGSSALYTELWKQFDHKKAENGWNPEAFQFIDDEMAQWLESKGCKWIKVCADPGDLLLWDSRCIHYGAVPSSTNDRFAAYVCYKPASSVIEEDKKKRLDAFKNGQNTTHDPASFLVKERLPPAEHPSYEAATKRSFIKPMLSKRGREIAGLDSY</sequence>
<accession>A0A364L996</accession>
<protein>
    <submittedName>
        <fullName evidence="1">Uncharacterized protein</fullName>
    </submittedName>
</protein>
<dbReference type="GeneID" id="63797604"/>
<dbReference type="OrthoDB" id="445007at2759"/>
<proteinExistence type="predicted"/>